<name>A0A2M4B7Z7_9DIPT</name>
<evidence type="ECO:0000256" key="1">
    <source>
        <dbReference type="SAM" id="MobiDB-lite"/>
    </source>
</evidence>
<dbReference type="AlphaFoldDB" id="A0A2M4B7Z7"/>
<feature type="region of interest" description="Disordered" evidence="1">
    <location>
        <begin position="23"/>
        <end position="67"/>
    </location>
</feature>
<keyword evidence="2" id="KW-0732">Signal</keyword>
<accession>A0A2M4B7Z7</accession>
<organism evidence="3">
    <name type="scientific">Anopheles triannulatus</name>
    <dbReference type="NCBI Taxonomy" id="58253"/>
    <lineage>
        <taxon>Eukaryota</taxon>
        <taxon>Metazoa</taxon>
        <taxon>Ecdysozoa</taxon>
        <taxon>Arthropoda</taxon>
        <taxon>Hexapoda</taxon>
        <taxon>Insecta</taxon>
        <taxon>Pterygota</taxon>
        <taxon>Neoptera</taxon>
        <taxon>Endopterygota</taxon>
        <taxon>Diptera</taxon>
        <taxon>Nematocera</taxon>
        <taxon>Culicoidea</taxon>
        <taxon>Culicidae</taxon>
        <taxon>Anophelinae</taxon>
        <taxon>Anopheles</taxon>
    </lineage>
</organism>
<reference evidence="3" key="1">
    <citation type="submission" date="2018-01" db="EMBL/GenBank/DDBJ databases">
        <title>An insight into the sialome of Amazonian anophelines.</title>
        <authorList>
            <person name="Ribeiro J.M."/>
            <person name="Scarpassa V."/>
            <person name="Calvo E."/>
        </authorList>
    </citation>
    <scope>NUCLEOTIDE SEQUENCE</scope>
    <source>
        <tissue evidence="3">Salivary glands</tissue>
    </source>
</reference>
<protein>
    <submittedName>
        <fullName evidence="3">Putative secreted protein</fullName>
    </submittedName>
</protein>
<sequence length="67" mass="7620">MVLCVVLLSFRSSRASMHFQATIGMDGKRKQQERERADSISEKREGRSFCSFRSSFGPPVSNHDPDK</sequence>
<dbReference type="EMBL" id="GGFK01015790">
    <property type="protein sequence ID" value="MBW49111.1"/>
    <property type="molecule type" value="Transcribed_RNA"/>
</dbReference>
<evidence type="ECO:0000313" key="3">
    <source>
        <dbReference type="EMBL" id="MBW49111.1"/>
    </source>
</evidence>
<evidence type="ECO:0000256" key="2">
    <source>
        <dbReference type="SAM" id="SignalP"/>
    </source>
</evidence>
<feature type="signal peptide" evidence="2">
    <location>
        <begin position="1"/>
        <end position="15"/>
    </location>
</feature>
<feature type="chain" id="PRO_5014656364" evidence="2">
    <location>
        <begin position="16"/>
        <end position="67"/>
    </location>
</feature>
<proteinExistence type="predicted"/>
<feature type="compositionally biased region" description="Basic and acidic residues" evidence="1">
    <location>
        <begin position="26"/>
        <end position="47"/>
    </location>
</feature>